<evidence type="ECO:0000256" key="8">
    <source>
        <dbReference type="RuleBase" id="RU003755"/>
    </source>
</evidence>
<evidence type="ECO:0000256" key="6">
    <source>
        <dbReference type="ARBA" id="ARBA00022989"/>
    </source>
</evidence>
<evidence type="ECO:0000256" key="1">
    <source>
        <dbReference type="ARBA" id="ARBA00004651"/>
    </source>
</evidence>
<keyword evidence="11" id="KW-1185">Reference proteome</keyword>
<dbReference type="NCBIfam" id="TIGR00924">
    <property type="entry name" value="yjdL_sub1_fam"/>
    <property type="match status" value="1"/>
</dbReference>
<feature type="transmembrane region" description="Helical" evidence="9">
    <location>
        <begin position="147"/>
        <end position="167"/>
    </location>
</feature>
<keyword evidence="5" id="KW-0571">Peptide transport</keyword>
<dbReference type="InterPro" id="IPR000109">
    <property type="entry name" value="POT_fam"/>
</dbReference>
<dbReference type="Gene3D" id="1.20.1250.20">
    <property type="entry name" value="MFS general substrate transporter like domains"/>
    <property type="match status" value="1"/>
</dbReference>
<feature type="transmembrane region" description="Helical" evidence="9">
    <location>
        <begin position="389"/>
        <end position="408"/>
    </location>
</feature>
<feature type="transmembrane region" description="Helical" evidence="9">
    <location>
        <begin position="55"/>
        <end position="74"/>
    </location>
</feature>
<organism evidence="10 11">
    <name type="scientific">Marinibactrum halimedae</name>
    <dbReference type="NCBI Taxonomy" id="1444977"/>
    <lineage>
        <taxon>Bacteria</taxon>
        <taxon>Pseudomonadati</taxon>
        <taxon>Pseudomonadota</taxon>
        <taxon>Gammaproteobacteria</taxon>
        <taxon>Cellvibrionales</taxon>
        <taxon>Cellvibrionaceae</taxon>
        <taxon>Marinibactrum</taxon>
    </lineage>
</organism>
<keyword evidence="7 9" id="KW-0472">Membrane</keyword>
<evidence type="ECO:0000256" key="9">
    <source>
        <dbReference type="SAM" id="Phobius"/>
    </source>
</evidence>
<evidence type="ECO:0000313" key="11">
    <source>
        <dbReference type="Proteomes" id="UP001156870"/>
    </source>
</evidence>
<dbReference type="PROSITE" id="PS01023">
    <property type="entry name" value="PTR2_2"/>
    <property type="match status" value="1"/>
</dbReference>
<dbReference type="SUPFAM" id="SSF103473">
    <property type="entry name" value="MFS general substrate transporter"/>
    <property type="match status" value="2"/>
</dbReference>
<keyword evidence="5" id="KW-0653">Protein transport</keyword>
<evidence type="ECO:0000256" key="7">
    <source>
        <dbReference type="ARBA" id="ARBA00023136"/>
    </source>
</evidence>
<feature type="transmembrane region" description="Helical" evidence="9">
    <location>
        <begin position="362"/>
        <end position="383"/>
    </location>
</feature>
<dbReference type="Proteomes" id="UP001156870">
    <property type="component" value="Unassembled WGS sequence"/>
</dbReference>
<evidence type="ECO:0000256" key="3">
    <source>
        <dbReference type="ARBA" id="ARBA00022475"/>
    </source>
</evidence>
<dbReference type="PANTHER" id="PTHR23517">
    <property type="entry name" value="RESISTANCE PROTEIN MDTM, PUTATIVE-RELATED-RELATED"/>
    <property type="match status" value="1"/>
</dbReference>
<keyword evidence="6 9" id="KW-1133">Transmembrane helix</keyword>
<feature type="transmembrane region" description="Helical" evidence="9">
    <location>
        <begin position="173"/>
        <end position="194"/>
    </location>
</feature>
<evidence type="ECO:0000313" key="10">
    <source>
        <dbReference type="EMBL" id="GLS27299.1"/>
    </source>
</evidence>
<feature type="transmembrane region" description="Helical" evidence="9">
    <location>
        <begin position="215"/>
        <end position="240"/>
    </location>
</feature>
<comment type="similarity">
    <text evidence="8">Belongs to the major facilitator superfamily. Proton-dependent oligopeptide transporter (POT/PTR) (TC 2.A.17) family.</text>
</comment>
<dbReference type="EMBL" id="BSPD01000073">
    <property type="protein sequence ID" value="GLS27299.1"/>
    <property type="molecule type" value="Genomic_DNA"/>
</dbReference>
<gene>
    <name evidence="10" type="ORF">GCM10007877_30180</name>
</gene>
<dbReference type="InterPro" id="IPR005279">
    <property type="entry name" value="Dipep/tripep_permease"/>
</dbReference>
<dbReference type="InterPro" id="IPR018456">
    <property type="entry name" value="PTR2_symporter_CS"/>
</dbReference>
<dbReference type="InterPro" id="IPR036259">
    <property type="entry name" value="MFS_trans_sf"/>
</dbReference>
<comment type="caution">
    <text evidence="10">The sequence shown here is derived from an EMBL/GenBank/DDBJ whole genome shotgun (WGS) entry which is preliminary data.</text>
</comment>
<reference evidence="10 11" key="1">
    <citation type="journal article" date="2014" name="Int. J. Syst. Evol. Microbiol.">
        <title>Complete genome sequence of Corynebacterium casei LMG S-19264T (=DSM 44701T), isolated from a smear-ripened cheese.</title>
        <authorList>
            <consortium name="US DOE Joint Genome Institute (JGI-PGF)"/>
            <person name="Walter F."/>
            <person name="Albersmeier A."/>
            <person name="Kalinowski J."/>
            <person name="Ruckert C."/>
        </authorList>
    </citation>
    <scope>NUCLEOTIDE SEQUENCE [LARGE SCALE GENOMIC DNA]</scope>
    <source>
        <strain evidence="10 11">NBRC 110095</strain>
    </source>
</reference>
<feature type="transmembrane region" description="Helical" evidence="9">
    <location>
        <begin position="429"/>
        <end position="448"/>
    </location>
</feature>
<dbReference type="InterPro" id="IPR050171">
    <property type="entry name" value="MFS_Transporters"/>
</dbReference>
<dbReference type="PANTHER" id="PTHR23517:SF15">
    <property type="entry name" value="PROTON-DEPENDENT OLIGOPEPTIDE FAMILY TRANSPORT PROTEIN"/>
    <property type="match status" value="1"/>
</dbReference>
<keyword evidence="2 8" id="KW-0813">Transport</keyword>
<sequence>MSTSTFFGHPKGLSTLFFLEMWERVSYYGMRALLILFMVAAIADGGLAIDDATATAIYGLYTASVYLLSMPGGWIADRLLGAQRSVFAGGCVIAAGHFVLAIPATETFFIGLFLVAMGTGLLKPNVSTIVGQLYSEEDQRRDSGYTIFYMGINIGGMLGPIICGFLGESDSFGWHWGFGVAGVGMVLGLIQYHFGRKHLGSSGLTPTPGALNTKVAWNWVFGLSGALTLVFLLGVFGVIAVSAVSLAAYGAQLIALLFVVYFLYLILLGGLTSLEKRRAWVVFILCVGCAIFWSGFEQTGSSFNLFASRYTDRTLDFIDFEIPASWFQSINSLFIILTAPFVAWLWFILAKRNLDPSSPVKFAFGLLLLAAGFFVMVLAAKLVSGGEKVLPFWLVLTYFLHTLGELCLSPVGMSAVSRLAPARYASQMMGMWFLAISFGNIFAGLLAGRFDPNELSDMPGLYLQIALMGVGAAVILLALAKPLSRWEKSVPEKGDDSQMASSSAS</sequence>
<comment type="subcellular location">
    <subcellularLocation>
        <location evidence="1">Cell membrane</location>
        <topology evidence="1">Multi-pass membrane protein</topology>
    </subcellularLocation>
    <subcellularLocation>
        <location evidence="8">Membrane</location>
        <topology evidence="8">Multi-pass membrane protein</topology>
    </subcellularLocation>
</comment>
<dbReference type="GO" id="GO:1904680">
    <property type="term" value="F:peptide transmembrane transporter activity"/>
    <property type="evidence" value="ECO:0007669"/>
    <property type="project" value="InterPro"/>
</dbReference>
<evidence type="ECO:0000256" key="4">
    <source>
        <dbReference type="ARBA" id="ARBA00022692"/>
    </source>
</evidence>
<evidence type="ECO:0000256" key="5">
    <source>
        <dbReference type="ARBA" id="ARBA00022856"/>
    </source>
</evidence>
<dbReference type="GO" id="GO:0005886">
    <property type="term" value="C:plasma membrane"/>
    <property type="evidence" value="ECO:0007669"/>
    <property type="project" value="UniProtKB-SubCell"/>
</dbReference>
<proteinExistence type="inferred from homology"/>
<dbReference type="GO" id="GO:0006857">
    <property type="term" value="P:oligopeptide transport"/>
    <property type="evidence" value="ECO:0007669"/>
    <property type="project" value="InterPro"/>
</dbReference>
<feature type="transmembrane region" description="Helical" evidence="9">
    <location>
        <begin position="28"/>
        <end position="49"/>
    </location>
</feature>
<name>A0AA37T639_9GAMM</name>
<dbReference type="RefSeq" id="WP_232593820.1">
    <property type="nucleotide sequence ID" value="NZ_BSPD01000073.1"/>
</dbReference>
<dbReference type="Pfam" id="PF00854">
    <property type="entry name" value="PTR2"/>
    <property type="match status" value="1"/>
</dbReference>
<keyword evidence="4 8" id="KW-0812">Transmembrane</keyword>
<feature type="transmembrane region" description="Helical" evidence="9">
    <location>
        <begin position="279"/>
        <end position="296"/>
    </location>
</feature>
<feature type="transmembrane region" description="Helical" evidence="9">
    <location>
        <begin position="460"/>
        <end position="480"/>
    </location>
</feature>
<keyword evidence="3" id="KW-1003">Cell membrane</keyword>
<dbReference type="CDD" id="cd17346">
    <property type="entry name" value="MFS_DtpA_like"/>
    <property type="match status" value="1"/>
</dbReference>
<accession>A0AA37T639</accession>
<evidence type="ECO:0000256" key="2">
    <source>
        <dbReference type="ARBA" id="ARBA00022448"/>
    </source>
</evidence>
<protein>
    <submittedName>
        <fullName evidence="10">MFS transporter</fullName>
    </submittedName>
</protein>
<feature type="transmembrane region" description="Helical" evidence="9">
    <location>
        <begin position="246"/>
        <end position="267"/>
    </location>
</feature>
<feature type="transmembrane region" description="Helical" evidence="9">
    <location>
        <begin position="330"/>
        <end position="350"/>
    </location>
</feature>
<dbReference type="AlphaFoldDB" id="A0AA37T639"/>